<dbReference type="PANTHER" id="PTHR42760">
    <property type="entry name" value="SHORT-CHAIN DEHYDROGENASES/REDUCTASES FAMILY MEMBER"/>
    <property type="match status" value="1"/>
</dbReference>
<organism evidence="3 4">
    <name type="scientific">Actinopolymorpha pittospori</name>
    <dbReference type="NCBI Taxonomy" id="648752"/>
    <lineage>
        <taxon>Bacteria</taxon>
        <taxon>Bacillati</taxon>
        <taxon>Actinomycetota</taxon>
        <taxon>Actinomycetes</taxon>
        <taxon>Propionibacteriales</taxon>
        <taxon>Actinopolymorphaceae</taxon>
        <taxon>Actinopolymorpha</taxon>
    </lineage>
</organism>
<dbReference type="Pfam" id="PF13561">
    <property type="entry name" value="adh_short_C2"/>
    <property type="match status" value="1"/>
</dbReference>
<dbReference type="Gene3D" id="3.40.50.720">
    <property type="entry name" value="NAD(P)-binding Rossmann-like Domain"/>
    <property type="match status" value="1"/>
</dbReference>
<dbReference type="NCBIfam" id="NF005559">
    <property type="entry name" value="PRK07231.1"/>
    <property type="match status" value="1"/>
</dbReference>
<reference evidence="3" key="1">
    <citation type="submission" date="2020-10" db="EMBL/GenBank/DDBJ databases">
        <title>Sequencing the genomes of 1000 actinobacteria strains.</title>
        <authorList>
            <person name="Klenk H.-P."/>
        </authorList>
    </citation>
    <scope>NUCLEOTIDE SEQUENCE</scope>
    <source>
        <strain evidence="3">DSM 45354</strain>
    </source>
</reference>
<sequence>MRRFDGRVSLVTGGGHGIGRASGLRLAAEGSSVVLADVDLKAALEVADEVNRSGGTAIAVGCDVTDRASVDSAVELATTRFGRLDVLVNTAGGMRDGTTFLDTDDDAWDRLVDLNLTGVARCIRAALPHLLVAPDGGSVVTIGSVNGMSALGGEPYSAAKAGLQNLTVNLASRYGPHGVRFNLIAPGTIRTRVWDTQPGALERLTRLYPLGRVGQPEDIAAAVAFLASDDAAWISGVVLPVDGGLLASGPMALRTDR</sequence>
<dbReference type="AlphaFoldDB" id="A0A927MYZ3"/>
<dbReference type="InterPro" id="IPR036291">
    <property type="entry name" value="NAD(P)-bd_dom_sf"/>
</dbReference>
<dbReference type="PRINTS" id="PR00080">
    <property type="entry name" value="SDRFAMILY"/>
</dbReference>
<dbReference type="PRINTS" id="PR00081">
    <property type="entry name" value="GDHRDH"/>
</dbReference>
<comment type="similarity">
    <text evidence="1">Belongs to the short-chain dehydrogenases/reductases (SDR) family.</text>
</comment>
<dbReference type="FunFam" id="3.40.50.720:FF:000084">
    <property type="entry name" value="Short-chain dehydrogenase reductase"/>
    <property type="match status" value="1"/>
</dbReference>
<dbReference type="CDD" id="cd05233">
    <property type="entry name" value="SDR_c"/>
    <property type="match status" value="1"/>
</dbReference>
<dbReference type="Proteomes" id="UP000638648">
    <property type="component" value="Unassembled WGS sequence"/>
</dbReference>
<keyword evidence="2" id="KW-0560">Oxidoreductase</keyword>
<evidence type="ECO:0000313" key="3">
    <source>
        <dbReference type="EMBL" id="MBE1607288.1"/>
    </source>
</evidence>
<evidence type="ECO:0000256" key="1">
    <source>
        <dbReference type="ARBA" id="ARBA00006484"/>
    </source>
</evidence>
<accession>A0A927MYZ3</accession>
<name>A0A927MYZ3_9ACTN</name>
<keyword evidence="4" id="KW-1185">Reference proteome</keyword>
<evidence type="ECO:0000313" key="4">
    <source>
        <dbReference type="Proteomes" id="UP000638648"/>
    </source>
</evidence>
<protein>
    <submittedName>
        <fullName evidence="3">NAD(P)-dependent dehydrogenase (Short-subunit alcohol dehydrogenase family)</fullName>
    </submittedName>
</protein>
<dbReference type="GO" id="GO:0016616">
    <property type="term" value="F:oxidoreductase activity, acting on the CH-OH group of donors, NAD or NADP as acceptor"/>
    <property type="evidence" value="ECO:0007669"/>
    <property type="project" value="TreeGrafter"/>
</dbReference>
<evidence type="ECO:0000256" key="2">
    <source>
        <dbReference type="ARBA" id="ARBA00023002"/>
    </source>
</evidence>
<dbReference type="InterPro" id="IPR002347">
    <property type="entry name" value="SDR_fam"/>
</dbReference>
<comment type="caution">
    <text evidence="3">The sequence shown here is derived from an EMBL/GenBank/DDBJ whole genome shotgun (WGS) entry which is preliminary data.</text>
</comment>
<dbReference type="PANTHER" id="PTHR42760:SF133">
    <property type="entry name" value="3-OXOACYL-[ACYL-CARRIER-PROTEIN] REDUCTASE"/>
    <property type="match status" value="1"/>
</dbReference>
<dbReference type="EMBL" id="JADBEM010000001">
    <property type="protein sequence ID" value="MBE1607288.1"/>
    <property type="molecule type" value="Genomic_DNA"/>
</dbReference>
<gene>
    <name evidence="3" type="ORF">HEB94_004136</name>
</gene>
<dbReference type="SUPFAM" id="SSF51735">
    <property type="entry name" value="NAD(P)-binding Rossmann-fold domains"/>
    <property type="match status" value="1"/>
</dbReference>
<dbReference type="RefSeq" id="WP_192751259.1">
    <property type="nucleotide sequence ID" value="NZ_BAABJL010000122.1"/>
</dbReference>
<proteinExistence type="inferred from homology"/>